<feature type="chain" id="PRO_5016806564" evidence="7">
    <location>
        <begin position="22"/>
        <end position="250"/>
    </location>
</feature>
<evidence type="ECO:0000259" key="8">
    <source>
        <dbReference type="PROSITE" id="PS51352"/>
    </source>
</evidence>
<dbReference type="SUPFAM" id="SSF52833">
    <property type="entry name" value="Thioredoxin-like"/>
    <property type="match status" value="1"/>
</dbReference>
<evidence type="ECO:0000256" key="4">
    <source>
        <dbReference type="ARBA" id="ARBA00023002"/>
    </source>
</evidence>
<comment type="similarity">
    <text evidence="2">Belongs to the thioredoxin family. DsbA subfamily.</text>
</comment>
<dbReference type="EMBL" id="CP032125">
    <property type="protein sequence ID" value="AXX98270.1"/>
    <property type="molecule type" value="Genomic_DNA"/>
</dbReference>
<feature type="domain" description="Thioredoxin" evidence="8">
    <location>
        <begin position="61"/>
        <end position="248"/>
    </location>
</feature>
<evidence type="ECO:0000256" key="2">
    <source>
        <dbReference type="ARBA" id="ARBA00005791"/>
    </source>
</evidence>
<evidence type="ECO:0000256" key="1">
    <source>
        <dbReference type="ARBA" id="ARBA00003565"/>
    </source>
</evidence>
<evidence type="ECO:0000256" key="3">
    <source>
        <dbReference type="ARBA" id="ARBA00022729"/>
    </source>
</evidence>
<keyword evidence="3 7" id="KW-0732">Signal</keyword>
<dbReference type="InterPro" id="IPR041205">
    <property type="entry name" value="ScsC_N"/>
</dbReference>
<comment type="function">
    <text evidence="1">May be required for disulfide bond formation in some proteins.</text>
</comment>
<name>A0A347UHE2_9RHOB</name>
<dbReference type="AlphaFoldDB" id="A0A347UHE2"/>
<dbReference type="Gene3D" id="3.40.30.10">
    <property type="entry name" value="Glutaredoxin"/>
    <property type="match status" value="1"/>
</dbReference>
<evidence type="ECO:0000313" key="10">
    <source>
        <dbReference type="Proteomes" id="UP000261704"/>
    </source>
</evidence>
<gene>
    <name evidence="9" type="ORF">BAR1_10220</name>
</gene>
<dbReference type="OrthoDB" id="9780147at2"/>
<dbReference type="PANTHER" id="PTHR13887:SF14">
    <property type="entry name" value="DISULFIDE BOND FORMATION PROTEIN D"/>
    <property type="match status" value="1"/>
</dbReference>
<dbReference type="InterPro" id="IPR013766">
    <property type="entry name" value="Thioredoxin_domain"/>
</dbReference>
<dbReference type="PROSITE" id="PS51352">
    <property type="entry name" value="THIOREDOXIN_2"/>
    <property type="match status" value="1"/>
</dbReference>
<dbReference type="PANTHER" id="PTHR13887">
    <property type="entry name" value="GLUTATHIONE S-TRANSFERASE KAPPA"/>
    <property type="match status" value="1"/>
</dbReference>
<dbReference type="CDD" id="cd03023">
    <property type="entry name" value="DsbA_Com1_like"/>
    <property type="match status" value="1"/>
</dbReference>
<accession>A0A347UHE2</accession>
<protein>
    <submittedName>
        <fullName evidence="9">DsbA family protein</fullName>
    </submittedName>
</protein>
<keyword evidence="5" id="KW-1015">Disulfide bond</keyword>
<evidence type="ECO:0000256" key="6">
    <source>
        <dbReference type="ARBA" id="ARBA00023284"/>
    </source>
</evidence>
<feature type="signal peptide" evidence="7">
    <location>
        <begin position="1"/>
        <end position="21"/>
    </location>
</feature>
<dbReference type="Pfam" id="PF13462">
    <property type="entry name" value="Thioredoxin_4"/>
    <property type="match status" value="1"/>
</dbReference>
<evidence type="ECO:0000256" key="5">
    <source>
        <dbReference type="ARBA" id="ARBA00023157"/>
    </source>
</evidence>
<dbReference type="GO" id="GO:0016491">
    <property type="term" value="F:oxidoreductase activity"/>
    <property type="evidence" value="ECO:0007669"/>
    <property type="project" value="UniProtKB-KW"/>
</dbReference>
<evidence type="ECO:0000313" key="9">
    <source>
        <dbReference type="EMBL" id="AXX98270.1"/>
    </source>
</evidence>
<evidence type="ECO:0000256" key="7">
    <source>
        <dbReference type="SAM" id="SignalP"/>
    </source>
</evidence>
<keyword evidence="10" id="KW-1185">Reference proteome</keyword>
<proteinExistence type="inferred from homology"/>
<dbReference type="Pfam" id="PF18312">
    <property type="entry name" value="ScsC_N"/>
    <property type="match status" value="1"/>
</dbReference>
<dbReference type="KEGG" id="pamo:BAR1_10220"/>
<dbReference type="InterPro" id="IPR036249">
    <property type="entry name" value="Thioredoxin-like_sf"/>
</dbReference>
<dbReference type="InterPro" id="IPR012336">
    <property type="entry name" value="Thioredoxin-like_fold"/>
</dbReference>
<sequence>MKRILLATALAITTFTAPASATDLMDMTDSERDVFRAEVRAYLMENPEVLLEAINVLEQRQATEEAVNDATLLLNNADEIFNDGVSYVGGNPDGDVTVVEFSDYRCPYCKRAHKEVAQLLAQDGNIRFIYKEFPILGPDSLTAAQFAVAVLLKDGPEKYRAVNDALMEMRGDPSEAALTAIANEQGLDAGALLEGMKSSEVTQIIQANRALGQRLKISGTPTFIIGDQILRGYLPLDNMQAIVKEARTLE</sequence>
<keyword evidence="6" id="KW-0676">Redox-active center</keyword>
<keyword evidence="4" id="KW-0560">Oxidoreductase</keyword>
<reference evidence="9 10" key="1">
    <citation type="submission" date="2018-09" db="EMBL/GenBank/DDBJ databases">
        <title>Profundibacter amoris BAR1 gen. nov., sp. nov., a new member of the Roseobacter clade isolated at Lokis Castle Vent Field on the Arctic Mid-Oceanic Ridge.</title>
        <authorList>
            <person name="Le Moine Bauer S."/>
            <person name="Sjoeberg A.G."/>
            <person name="L'Haridon S."/>
            <person name="Stokke R."/>
            <person name="Roalkvam I."/>
            <person name="Steen I.H."/>
            <person name="Dahle H."/>
        </authorList>
    </citation>
    <scope>NUCLEOTIDE SEQUENCE [LARGE SCALE GENOMIC DNA]</scope>
    <source>
        <strain evidence="9 10">BAR1</strain>
    </source>
</reference>
<organism evidence="9 10">
    <name type="scientific">Profundibacter amoris</name>
    <dbReference type="NCBI Taxonomy" id="2171755"/>
    <lineage>
        <taxon>Bacteria</taxon>
        <taxon>Pseudomonadati</taxon>
        <taxon>Pseudomonadota</taxon>
        <taxon>Alphaproteobacteria</taxon>
        <taxon>Rhodobacterales</taxon>
        <taxon>Paracoccaceae</taxon>
        <taxon>Profundibacter</taxon>
    </lineage>
</organism>
<dbReference type="RefSeq" id="WP_118942926.1">
    <property type="nucleotide sequence ID" value="NZ_CP032125.1"/>
</dbReference>
<dbReference type="Proteomes" id="UP000261704">
    <property type="component" value="Chromosome"/>
</dbReference>